<dbReference type="GO" id="GO:0005829">
    <property type="term" value="C:cytosol"/>
    <property type="evidence" value="ECO:0007669"/>
    <property type="project" value="TreeGrafter"/>
</dbReference>
<evidence type="ECO:0000313" key="3">
    <source>
        <dbReference type="Proteomes" id="UP000063699"/>
    </source>
</evidence>
<dbReference type="STRING" id="860235.AOZ06_32215"/>
<organism evidence="2 3">
    <name type="scientific">Kibdelosporangium phytohabitans</name>
    <dbReference type="NCBI Taxonomy" id="860235"/>
    <lineage>
        <taxon>Bacteria</taxon>
        <taxon>Bacillati</taxon>
        <taxon>Actinomycetota</taxon>
        <taxon>Actinomycetes</taxon>
        <taxon>Pseudonocardiales</taxon>
        <taxon>Pseudonocardiaceae</taxon>
        <taxon>Kibdelosporangium</taxon>
    </lineage>
</organism>
<dbReference type="RefSeq" id="WP_054292834.1">
    <property type="nucleotide sequence ID" value="NZ_CP012752.1"/>
</dbReference>
<dbReference type="SUPFAM" id="SSF51430">
    <property type="entry name" value="NAD(P)-linked oxidoreductase"/>
    <property type="match status" value="1"/>
</dbReference>
<dbReference type="KEGG" id="kphy:AOZ06_32215"/>
<dbReference type="InterPro" id="IPR036812">
    <property type="entry name" value="NAD(P)_OxRdtase_dom_sf"/>
</dbReference>
<proteinExistence type="predicted"/>
<dbReference type="Gene3D" id="3.20.20.100">
    <property type="entry name" value="NADP-dependent oxidoreductase domain"/>
    <property type="match status" value="1"/>
</dbReference>
<evidence type="ECO:0000259" key="1">
    <source>
        <dbReference type="Pfam" id="PF00248"/>
    </source>
</evidence>
<dbReference type="PANTHER" id="PTHR43364:SF6">
    <property type="entry name" value="OXIDOREDUCTASE-RELATED"/>
    <property type="match status" value="1"/>
</dbReference>
<dbReference type="AlphaFoldDB" id="A0A0N9I4E1"/>
<dbReference type="Pfam" id="PF00248">
    <property type="entry name" value="Aldo_ket_red"/>
    <property type="match status" value="1"/>
</dbReference>
<reference evidence="2 3" key="1">
    <citation type="submission" date="2015-07" db="EMBL/GenBank/DDBJ databases">
        <title>Genome sequencing of Kibdelosporangium phytohabitans.</title>
        <authorList>
            <person name="Qin S."/>
            <person name="Xing K."/>
        </authorList>
    </citation>
    <scope>NUCLEOTIDE SEQUENCE [LARGE SCALE GENOMIC DNA]</scope>
    <source>
        <strain evidence="2 3">KLBMP1111</strain>
    </source>
</reference>
<dbReference type="InterPro" id="IPR023210">
    <property type="entry name" value="NADP_OxRdtase_dom"/>
</dbReference>
<sequence>MKYRTIGQDPGTRREVSVLALGAMHFGTGTDEETAFAVLDRYVEAGGTFIDTSNNYAFWVNSSQGGESEAVLGRWRASRQVSADVVIATKLGGRPVAAGMDFAETAKPENIEGLSAKVIRESAERSRDTLGVEKIDLLYAHVEDVSTPLQETIEGFAELVADGTVGLLGVSNHWSWRVERARAAAAAAGLPGYEVLQYQHSYLRARTDRPGRRSPVGNQGFVSGDLLTYLSETPELTLVAYSPLLAGAYVRADRPLGPDWDHAGNPLRRKALDEVAKETGATVNQVVLSWMIGGAVPIIPLVGASSVKQIEESLAAVDLELTADQRAKLDSAN</sequence>
<dbReference type="EMBL" id="CP012752">
    <property type="protein sequence ID" value="ALG10932.1"/>
    <property type="molecule type" value="Genomic_DNA"/>
</dbReference>
<gene>
    <name evidence="2" type="ORF">AOZ06_32215</name>
</gene>
<name>A0A0N9I4E1_9PSEU</name>
<dbReference type="PANTHER" id="PTHR43364">
    <property type="entry name" value="NADH-SPECIFIC METHYLGLYOXAL REDUCTASE-RELATED"/>
    <property type="match status" value="1"/>
</dbReference>
<dbReference type="InterPro" id="IPR050523">
    <property type="entry name" value="AKR_Detox_Biosynth"/>
</dbReference>
<feature type="domain" description="NADP-dependent oxidoreductase" evidence="1">
    <location>
        <begin position="19"/>
        <end position="332"/>
    </location>
</feature>
<accession>A0A0N9I4E1</accession>
<dbReference type="OrthoDB" id="9768793at2"/>
<dbReference type="Proteomes" id="UP000063699">
    <property type="component" value="Chromosome"/>
</dbReference>
<keyword evidence="3" id="KW-1185">Reference proteome</keyword>
<protein>
    <submittedName>
        <fullName evidence="2">Oxidoreductase</fullName>
    </submittedName>
</protein>
<evidence type="ECO:0000313" key="2">
    <source>
        <dbReference type="EMBL" id="ALG10932.1"/>
    </source>
</evidence>